<evidence type="ECO:0000313" key="2">
    <source>
        <dbReference type="EMBL" id="MCS5708275.1"/>
    </source>
</evidence>
<dbReference type="STRING" id="437022.CC99x_00368"/>
<dbReference type="Proteomes" id="UP000051494">
    <property type="component" value="Unassembled WGS sequence"/>
</dbReference>
<organism evidence="1">
    <name type="scientific">Candidatus Berkiella cookevillensis</name>
    <dbReference type="NCBI Taxonomy" id="437022"/>
    <lineage>
        <taxon>Bacteria</taxon>
        <taxon>Pseudomonadati</taxon>
        <taxon>Pseudomonadota</taxon>
        <taxon>Gammaproteobacteria</taxon>
        <taxon>Candidatus Berkiellales</taxon>
        <taxon>Candidatus Berkiellaceae</taxon>
        <taxon>Candidatus Berkiella</taxon>
    </lineage>
</organism>
<reference evidence="1" key="1">
    <citation type="submission" date="2015-09" db="EMBL/GenBank/DDBJ databases">
        <title>Draft Genome Sequences of Two Novel Amoeba-resistant Intranuclear Bacteria, Candidatus Berkiella cookevillensis and Candidatus Berkiella aquae.</title>
        <authorList>
            <person name="Mehari Y.T."/>
            <person name="Arivett B.A."/>
            <person name="Farone A.L."/>
            <person name="Gunderson J.H."/>
            <person name="Farone M.B."/>
        </authorList>
    </citation>
    <scope>NUCLEOTIDE SEQUENCE [LARGE SCALE GENOMIC DNA]</scope>
    <source>
        <strain evidence="1">CC99</strain>
    </source>
</reference>
<dbReference type="EMBL" id="LKHV01000001">
    <property type="protein sequence ID" value="KRG20147.1"/>
    <property type="molecule type" value="Genomic_DNA"/>
</dbReference>
<comment type="caution">
    <text evidence="1">The sequence shown here is derived from an EMBL/GenBank/DDBJ whole genome shotgun (WGS) entry which is preliminary data.</text>
</comment>
<sequence length="110" mass="12537">MDKQDSNHLLTENGEPEDILLQDKQKILQLIDDELSIAEARIIIEKLKTNDVLRSYWRAQLLISSVLKEGSSVDWLASDITISKHQQQTEIIINKNPSSENYTEKKSGTS</sequence>
<dbReference type="RefSeq" id="WP_057623039.1">
    <property type="nucleotide sequence ID" value="NZ_LKHV02000001.1"/>
</dbReference>
<keyword evidence="3" id="KW-1185">Reference proteome</keyword>
<evidence type="ECO:0000313" key="3">
    <source>
        <dbReference type="Proteomes" id="UP000051494"/>
    </source>
</evidence>
<protein>
    <submittedName>
        <fullName evidence="1">Uncharacterized protein</fullName>
    </submittedName>
</protein>
<gene>
    <name evidence="1" type="ORF">CC99x_00368</name>
    <name evidence="2" type="ORF">CC99x_005090</name>
</gene>
<proteinExistence type="predicted"/>
<accession>A0A0Q9YVL1</accession>
<name>A0A0Q9YVL1_9GAMM</name>
<dbReference type="EMBL" id="LKHV02000001">
    <property type="protein sequence ID" value="MCS5708275.1"/>
    <property type="molecule type" value="Genomic_DNA"/>
</dbReference>
<dbReference type="AlphaFoldDB" id="A0A0Q9YVL1"/>
<reference evidence="2" key="2">
    <citation type="journal article" date="2016" name="Genome Announc.">
        <title>Draft Genome Sequences of Two Novel Amoeba-Resistant Intranuclear Bacteria, 'Candidatus Berkiella cookevillensis' and 'Candidatus Berkiella aquae'.</title>
        <authorList>
            <person name="Mehari Y.T."/>
            <person name="Arivett B.A."/>
            <person name="Farone A.L."/>
            <person name="Gunderson J.H."/>
            <person name="Farone M.B."/>
        </authorList>
    </citation>
    <scope>NUCLEOTIDE SEQUENCE</scope>
    <source>
        <strain evidence="2">CC99</strain>
    </source>
</reference>
<reference evidence="2" key="3">
    <citation type="submission" date="2021-06" db="EMBL/GenBank/DDBJ databases">
        <title>Genomic Description and Analysis of Intracellular Bacteria, Candidatus Berkiella cookevillensis and Candidatus Berkiella aquae.</title>
        <authorList>
            <person name="Kidane D.T."/>
            <person name="Mehari Y.T."/>
            <person name="Rice F.C."/>
            <person name="Arivett B.A."/>
            <person name="Farone A.L."/>
            <person name="Berk S.G."/>
            <person name="Farone M.B."/>
        </authorList>
    </citation>
    <scope>NUCLEOTIDE SEQUENCE</scope>
    <source>
        <strain evidence="2">CC99</strain>
    </source>
</reference>
<evidence type="ECO:0000313" key="1">
    <source>
        <dbReference type="EMBL" id="KRG20147.1"/>
    </source>
</evidence>